<proteinExistence type="inferred from homology"/>
<evidence type="ECO:0000256" key="1">
    <source>
        <dbReference type="ARBA" id="ARBA00044755"/>
    </source>
</evidence>
<dbReference type="PANTHER" id="PTHR35024:SF4">
    <property type="entry name" value="POLYMER-FORMING CYTOSKELETAL PROTEIN"/>
    <property type="match status" value="1"/>
</dbReference>
<reference evidence="2" key="1">
    <citation type="journal article" date="2015" name="Genome Announc.">
        <title>Draft Genome Sequence of Bacteroidales Strain TBC1, a Novel Isolate from a Methanogenic Wastewater Treatment System.</title>
        <authorList>
            <person name="Tourlousse D.M."/>
            <person name="Matsuura N."/>
            <person name="Sun L."/>
            <person name="Toyonaga M."/>
            <person name="Kuroda K."/>
            <person name="Ohashi A."/>
            <person name="Cruz R."/>
            <person name="Yamaguchi T."/>
            <person name="Sekiguchi Y."/>
        </authorList>
    </citation>
    <scope>NUCLEOTIDE SEQUENCE [LARGE SCALE GENOMIC DNA]</scope>
    <source>
        <strain evidence="2">TBC1</strain>
    </source>
</reference>
<organism evidence="2">
    <name type="scientific">Lentimicrobium saccharophilum</name>
    <dbReference type="NCBI Taxonomy" id="1678841"/>
    <lineage>
        <taxon>Bacteria</taxon>
        <taxon>Pseudomonadati</taxon>
        <taxon>Bacteroidota</taxon>
        <taxon>Bacteroidia</taxon>
        <taxon>Bacteroidales</taxon>
        <taxon>Lentimicrobiaceae</taxon>
        <taxon>Lentimicrobium</taxon>
    </lineage>
</organism>
<protein>
    <submittedName>
        <fullName evidence="2">Cytoskeletal protein CcmA, bactofilin family</fullName>
    </submittedName>
</protein>
<dbReference type="RefSeq" id="WP_172668855.1">
    <property type="nucleotide sequence ID" value="NZ_DF968182.1"/>
</dbReference>
<dbReference type="Pfam" id="PF04519">
    <property type="entry name" value="Bactofilin"/>
    <property type="match status" value="1"/>
</dbReference>
<dbReference type="Proteomes" id="UP000053091">
    <property type="component" value="Unassembled WGS sequence"/>
</dbReference>
<dbReference type="STRING" id="1678841.TBC1_111611"/>
<gene>
    <name evidence="2" type="ORF">TBC1_111611</name>
</gene>
<keyword evidence="3" id="KW-1185">Reference proteome</keyword>
<evidence type="ECO:0000313" key="3">
    <source>
        <dbReference type="Proteomes" id="UP000053091"/>
    </source>
</evidence>
<accession>A0A0S7BYY3</accession>
<dbReference type="PANTHER" id="PTHR35024">
    <property type="entry name" value="HYPOTHETICAL CYTOSOLIC PROTEIN"/>
    <property type="match status" value="1"/>
</dbReference>
<dbReference type="InterPro" id="IPR007607">
    <property type="entry name" value="BacA/B"/>
</dbReference>
<sequence>MAKNTLPEPPQSANLIQSGTFITGDIESNGNIRIDGTLKGTVTAGGKVILGSTGTVEGDIICINADIEGKVNGTIRVKELLSFKATALVNGEIMTDKLAIEPGARFTGTCRMDTNTPDTIPAQHYAEAEQQ</sequence>
<evidence type="ECO:0000313" key="2">
    <source>
        <dbReference type="EMBL" id="GAP43458.1"/>
    </source>
</evidence>
<dbReference type="AlphaFoldDB" id="A0A0S7BYY3"/>
<comment type="similarity">
    <text evidence="1">Belongs to the bactofilin family.</text>
</comment>
<name>A0A0S7BYY3_9BACT</name>
<dbReference type="EMBL" id="DF968182">
    <property type="protein sequence ID" value="GAP43458.1"/>
    <property type="molecule type" value="Genomic_DNA"/>
</dbReference>